<reference evidence="2" key="1">
    <citation type="submission" date="2020-10" db="EMBL/GenBank/DDBJ databases">
        <authorList>
            <person name="Han B."/>
            <person name="Lu T."/>
            <person name="Zhao Q."/>
            <person name="Huang X."/>
            <person name="Zhao Y."/>
        </authorList>
    </citation>
    <scope>NUCLEOTIDE SEQUENCE</scope>
</reference>
<keyword evidence="1" id="KW-0472">Membrane</keyword>
<gene>
    <name evidence="2" type="ORF">NCGR_LOCUS38024</name>
</gene>
<organism evidence="2 3">
    <name type="scientific">Miscanthus lutarioriparius</name>
    <dbReference type="NCBI Taxonomy" id="422564"/>
    <lineage>
        <taxon>Eukaryota</taxon>
        <taxon>Viridiplantae</taxon>
        <taxon>Streptophyta</taxon>
        <taxon>Embryophyta</taxon>
        <taxon>Tracheophyta</taxon>
        <taxon>Spermatophyta</taxon>
        <taxon>Magnoliopsida</taxon>
        <taxon>Liliopsida</taxon>
        <taxon>Poales</taxon>
        <taxon>Poaceae</taxon>
        <taxon>PACMAD clade</taxon>
        <taxon>Panicoideae</taxon>
        <taxon>Andropogonodae</taxon>
        <taxon>Andropogoneae</taxon>
        <taxon>Saccharinae</taxon>
        <taxon>Miscanthus</taxon>
    </lineage>
</organism>
<evidence type="ECO:0000313" key="3">
    <source>
        <dbReference type="Proteomes" id="UP000604825"/>
    </source>
</evidence>
<dbReference type="AlphaFoldDB" id="A0A811Q5U5"/>
<proteinExistence type="predicted"/>
<name>A0A811Q5U5_9POAL</name>
<sequence length="149" mass="16669">MYEPTVKIYILWLWHFVEHITLAIKNRRGSISGLLTVIGVVKTKSMAPHSTWRGIEDRWSGSSCLLNGQHVDGNKNRQRPEIISSLKSPTMAGCDLIVRAMQGQHHTTSVLCFRSIIAVLCFCSIIVARYARGMASREELGSPMAVVWS</sequence>
<evidence type="ECO:0000256" key="1">
    <source>
        <dbReference type="SAM" id="Phobius"/>
    </source>
</evidence>
<keyword evidence="1" id="KW-1133">Transmembrane helix</keyword>
<evidence type="ECO:0000313" key="2">
    <source>
        <dbReference type="EMBL" id="CAD6254420.1"/>
    </source>
</evidence>
<protein>
    <submittedName>
        <fullName evidence="2">Uncharacterized protein</fullName>
    </submittedName>
</protein>
<keyword evidence="3" id="KW-1185">Reference proteome</keyword>
<keyword evidence="1" id="KW-0812">Transmembrane</keyword>
<accession>A0A811Q5U5</accession>
<feature type="transmembrane region" description="Helical" evidence="1">
    <location>
        <begin position="111"/>
        <end position="131"/>
    </location>
</feature>
<comment type="caution">
    <text evidence="2">The sequence shown here is derived from an EMBL/GenBank/DDBJ whole genome shotgun (WGS) entry which is preliminary data.</text>
</comment>
<dbReference type="Proteomes" id="UP000604825">
    <property type="component" value="Unassembled WGS sequence"/>
</dbReference>
<dbReference type="EMBL" id="CAJGYO010000009">
    <property type="protein sequence ID" value="CAD6254420.1"/>
    <property type="molecule type" value="Genomic_DNA"/>
</dbReference>